<evidence type="ECO:0000256" key="8">
    <source>
        <dbReference type="ARBA" id="ARBA00023136"/>
    </source>
</evidence>
<dbReference type="AlphaFoldDB" id="A0A0R2K1Z2"/>
<dbReference type="PANTHER" id="PTHR32502:SF8">
    <property type="entry name" value="N-ACETYLGALACTOSAMINE PERMEASE IIC COMPONENT 1"/>
    <property type="match status" value="1"/>
</dbReference>
<dbReference type="RefSeq" id="WP_143053123.1">
    <property type="nucleotide sequence ID" value="NZ_BJYP01000001.1"/>
</dbReference>
<name>A0A0R2K1Z2_9LACO</name>
<reference evidence="10 12" key="1">
    <citation type="journal article" date="2015" name="Genome Announc.">
        <title>Expanding the biotechnology potential of lactobacilli through comparative genomics of 213 strains and associated genera.</title>
        <authorList>
            <person name="Sun Z."/>
            <person name="Harris H.M."/>
            <person name="McCann A."/>
            <person name="Guo C."/>
            <person name="Argimon S."/>
            <person name="Zhang W."/>
            <person name="Yang X."/>
            <person name="Jeffery I.B."/>
            <person name="Cooney J.C."/>
            <person name="Kagawa T.F."/>
            <person name="Liu W."/>
            <person name="Song Y."/>
            <person name="Salvetti E."/>
            <person name="Wrobel A."/>
            <person name="Rasinkangas P."/>
            <person name="Parkhill J."/>
            <person name="Rea M.C."/>
            <person name="O'Sullivan O."/>
            <person name="Ritari J."/>
            <person name="Douillard F.P."/>
            <person name="Paul Ross R."/>
            <person name="Yang R."/>
            <person name="Briner A.E."/>
            <person name="Felis G.E."/>
            <person name="de Vos W.M."/>
            <person name="Barrangou R."/>
            <person name="Klaenhammer T.R."/>
            <person name="Caufield P.W."/>
            <person name="Cui Y."/>
            <person name="Zhang H."/>
            <person name="O'Toole P.W."/>
        </authorList>
    </citation>
    <scope>NUCLEOTIDE SEQUENCE [LARGE SCALE GENOMIC DNA]</scope>
    <source>
        <strain evidence="10 12">DSM 22301</strain>
    </source>
</reference>
<dbReference type="InterPro" id="IPR050303">
    <property type="entry name" value="GatZ_KbaZ_carbometab"/>
</dbReference>
<comment type="caution">
    <text evidence="10">The sequence shown here is derived from an EMBL/GenBank/DDBJ whole genome shotgun (WGS) entry which is preliminary data.</text>
</comment>
<dbReference type="Pfam" id="PF03609">
    <property type="entry name" value="EII-Sor"/>
    <property type="match status" value="1"/>
</dbReference>
<evidence type="ECO:0000256" key="4">
    <source>
        <dbReference type="ARBA" id="ARBA00022597"/>
    </source>
</evidence>
<feature type="transmembrane region" description="Helical" evidence="9">
    <location>
        <begin position="173"/>
        <end position="193"/>
    </location>
</feature>
<dbReference type="Proteomes" id="UP000051749">
    <property type="component" value="Unassembled WGS sequence"/>
</dbReference>
<dbReference type="PATRIC" id="fig|319653.3.peg.61"/>
<evidence type="ECO:0000313" key="10">
    <source>
        <dbReference type="EMBL" id="KRN83592.1"/>
    </source>
</evidence>
<keyword evidence="8 9" id="KW-0472">Membrane</keyword>
<evidence type="ECO:0000256" key="1">
    <source>
        <dbReference type="ARBA" id="ARBA00004651"/>
    </source>
</evidence>
<dbReference type="GO" id="GO:0016740">
    <property type="term" value="F:transferase activity"/>
    <property type="evidence" value="ECO:0007669"/>
    <property type="project" value="UniProtKB-KW"/>
</dbReference>
<keyword evidence="4" id="KW-0762">Sugar transport</keyword>
<evidence type="ECO:0000313" key="11">
    <source>
        <dbReference type="EMBL" id="SER03359.1"/>
    </source>
</evidence>
<dbReference type="InterPro" id="IPR004700">
    <property type="entry name" value="PTS_IIC_man"/>
</dbReference>
<keyword evidence="3" id="KW-1003">Cell membrane</keyword>
<dbReference type="STRING" id="319653.SAMN04487973_101106"/>
<keyword evidence="13" id="KW-1185">Reference proteome</keyword>
<keyword evidence="2" id="KW-0813">Transport</keyword>
<feature type="transmembrane region" description="Helical" evidence="9">
    <location>
        <begin position="205"/>
        <end position="238"/>
    </location>
</feature>
<evidence type="ECO:0000313" key="13">
    <source>
        <dbReference type="Proteomes" id="UP000182818"/>
    </source>
</evidence>
<evidence type="ECO:0000256" key="9">
    <source>
        <dbReference type="SAM" id="Phobius"/>
    </source>
</evidence>
<evidence type="ECO:0000256" key="2">
    <source>
        <dbReference type="ARBA" id="ARBA00022448"/>
    </source>
</evidence>
<organism evidence="10 12">
    <name type="scientific">Pediococcus ethanolidurans</name>
    <dbReference type="NCBI Taxonomy" id="319653"/>
    <lineage>
        <taxon>Bacteria</taxon>
        <taxon>Bacillati</taxon>
        <taxon>Bacillota</taxon>
        <taxon>Bacilli</taxon>
        <taxon>Lactobacillales</taxon>
        <taxon>Lactobacillaceae</taxon>
        <taxon>Pediococcus</taxon>
    </lineage>
</organism>
<evidence type="ECO:0000256" key="5">
    <source>
        <dbReference type="ARBA" id="ARBA00022683"/>
    </source>
</evidence>
<keyword evidence="6 9" id="KW-0812">Transmembrane</keyword>
<keyword evidence="10" id="KW-0808">Transferase</keyword>
<evidence type="ECO:0000256" key="6">
    <source>
        <dbReference type="ARBA" id="ARBA00022692"/>
    </source>
</evidence>
<keyword evidence="5" id="KW-0598">Phosphotransferase system</keyword>
<dbReference type="Proteomes" id="UP000182818">
    <property type="component" value="Unassembled WGS sequence"/>
</dbReference>
<keyword evidence="7 9" id="KW-1133">Transmembrane helix</keyword>
<reference evidence="11 13" key="2">
    <citation type="submission" date="2016-10" db="EMBL/GenBank/DDBJ databases">
        <authorList>
            <person name="Varghese N."/>
            <person name="Submissions S."/>
        </authorList>
    </citation>
    <scope>NUCLEOTIDE SEQUENCE [LARGE SCALE GENOMIC DNA]</scope>
    <source>
        <strain evidence="11 13">CGMCC 1.3889</strain>
    </source>
</reference>
<feature type="transmembrane region" description="Helical" evidence="9">
    <location>
        <begin position="89"/>
        <end position="113"/>
    </location>
</feature>
<gene>
    <name evidence="10" type="ORF">IV87_GL000061</name>
    <name evidence="11" type="ORF">SAMN04487973_101106</name>
</gene>
<feature type="transmembrane region" description="Helical" evidence="9">
    <location>
        <begin position="134"/>
        <end position="161"/>
    </location>
</feature>
<evidence type="ECO:0000256" key="3">
    <source>
        <dbReference type="ARBA" id="ARBA00022475"/>
    </source>
</evidence>
<proteinExistence type="predicted"/>
<dbReference type="EMBL" id="FOGK01000001">
    <property type="protein sequence ID" value="SER03359.1"/>
    <property type="molecule type" value="Genomic_DNA"/>
</dbReference>
<dbReference type="OrthoDB" id="7058816at2"/>
<accession>A0A0R2K1Z2</accession>
<dbReference type="GO" id="GO:0009401">
    <property type="term" value="P:phosphoenolpyruvate-dependent sugar phosphotransferase system"/>
    <property type="evidence" value="ECO:0007669"/>
    <property type="project" value="UniProtKB-KW"/>
</dbReference>
<dbReference type="EMBL" id="JQBY01000001">
    <property type="protein sequence ID" value="KRN83592.1"/>
    <property type="molecule type" value="Genomic_DNA"/>
</dbReference>
<evidence type="ECO:0000313" key="12">
    <source>
        <dbReference type="Proteomes" id="UP000051749"/>
    </source>
</evidence>
<dbReference type="GeneID" id="76042546"/>
<protein>
    <submittedName>
        <fullName evidence="11">PTS system, mannose-specific IIC component</fullName>
    </submittedName>
    <submittedName>
        <fullName evidence="10">Phosphotransferase system pts, sorbose-specific iic subunit</fullName>
    </submittedName>
</protein>
<dbReference type="PANTHER" id="PTHR32502">
    <property type="entry name" value="N-ACETYLGALACTOSAMINE PERMEASE II COMPONENT-RELATED"/>
    <property type="match status" value="1"/>
</dbReference>
<sequence>MINALLIGLIAGVGILDERVLGSTLFGRPLFLSVFVGLVLGDLKQGIIIGAQLELVWMGIAGIGASTPPDYVTGGVIGTALAIMSGKGIGIALAIAVPVAVLAQSLGVLVRVVNLYFSHKADKYAQKADFKGVALMLWVPTTLFFFSTFIPTFLAMILGASRINDIVNAIPKVILNGLTVAGNLLPAVGFALLLDMLFSKKMMVFFFLGFLLASYLKLDITAIALLGTCVAIIINLYMNQNNSDKDLINETQEDNANSKLTKGDINIE</sequence>
<evidence type="ECO:0000256" key="7">
    <source>
        <dbReference type="ARBA" id="ARBA00022989"/>
    </source>
</evidence>
<dbReference type="GO" id="GO:0005886">
    <property type="term" value="C:plasma membrane"/>
    <property type="evidence" value="ECO:0007669"/>
    <property type="project" value="UniProtKB-SubCell"/>
</dbReference>
<comment type="subcellular location">
    <subcellularLocation>
        <location evidence="1">Cell membrane</location>
        <topology evidence="1">Multi-pass membrane protein</topology>
    </subcellularLocation>
</comment>
<dbReference type="PROSITE" id="PS51106">
    <property type="entry name" value="PTS_EIIC_TYPE_4"/>
    <property type="match status" value="1"/>
</dbReference>